<organism evidence="1 2">
    <name type="scientific">Meloidogyne enterolobii</name>
    <name type="common">Root-knot nematode worm</name>
    <name type="synonym">Meloidogyne mayaguensis</name>
    <dbReference type="NCBI Taxonomy" id="390850"/>
    <lineage>
        <taxon>Eukaryota</taxon>
        <taxon>Metazoa</taxon>
        <taxon>Ecdysozoa</taxon>
        <taxon>Nematoda</taxon>
        <taxon>Chromadorea</taxon>
        <taxon>Rhabditida</taxon>
        <taxon>Tylenchina</taxon>
        <taxon>Tylenchomorpha</taxon>
        <taxon>Tylenchoidea</taxon>
        <taxon>Meloidogynidae</taxon>
        <taxon>Meloidogyninae</taxon>
        <taxon>Meloidogyne</taxon>
    </lineage>
</organism>
<evidence type="ECO:0000313" key="1">
    <source>
        <dbReference type="EMBL" id="CAK5055197.1"/>
    </source>
</evidence>
<protein>
    <submittedName>
        <fullName evidence="1">Uncharacterized protein</fullName>
    </submittedName>
</protein>
<reference evidence="1" key="1">
    <citation type="submission" date="2023-11" db="EMBL/GenBank/DDBJ databases">
        <authorList>
            <person name="Poullet M."/>
        </authorList>
    </citation>
    <scope>NUCLEOTIDE SEQUENCE</scope>
    <source>
        <strain evidence="1">E1834</strain>
    </source>
</reference>
<gene>
    <name evidence="1" type="ORF">MENTE1834_LOCUS14573</name>
</gene>
<dbReference type="Proteomes" id="UP001497535">
    <property type="component" value="Unassembled WGS sequence"/>
</dbReference>
<accession>A0ACB0YNL1</accession>
<proteinExistence type="predicted"/>
<name>A0ACB0YNL1_MELEN</name>
<comment type="caution">
    <text evidence="1">The sequence shown here is derived from an EMBL/GenBank/DDBJ whole genome shotgun (WGS) entry which is preliminary data.</text>
</comment>
<evidence type="ECO:0000313" key="2">
    <source>
        <dbReference type="Proteomes" id="UP001497535"/>
    </source>
</evidence>
<keyword evidence="2" id="KW-1185">Reference proteome</keyword>
<sequence>MLNRNLTALRVLQIEYPKCQELRSRLELLSTQLCSSAASQIFQRECADSETVSIHILNVLRRLLPPSIMLPPNRLQELLKQCLYSLKEIFL</sequence>
<dbReference type="EMBL" id="CAVMJV010000016">
    <property type="protein sequence ID" value="CAK5055197.1"/>
    <property type="molecule type" value="Genomic_DNA"/>
</dbReference>